<dbReference type="Proteomes" id="UP001177023">
    <property type="component" value="Unassembled WGS sequence"/>
</dbReference>
<dbReference type="InterPro" id="IPR036388">
    <property type="entry name" value="WH-like_DNA-bd_sf"/>
</dbReference>
<feature type="non-terminal residue" evidence="2">
    <location>
        <position position="547"/>
    </location>
</feature>
<dbReference type="Pfam" id="PF04784">
    <property type="entry name" value="DUF547"/>
    <property type="match status" value="1"/>
</dbReference>
<reference evidence="2" key="1">
    <citation type="submission" date="2023-06" db="EMBL/GenBank/DDBJ databases">
        <authorList>
            <person name="Delattre M."/>
        </authorList>
    </citation>
    <scope>NUCLEOTIDE SEQUENCE</scope>
    <source>
        <strain evidence="2">AF72</strain>
    </source>
</reference>
<dbReference type="InterPro" id="IPR002109">
    <property type="entry name" value="Glutaredoxin"/>
</dbReference>
<comment type="caution">
    <text evidence="2">The sequence shown here is derived from an EMBL/GenBank/DDBJ whole genome shotgun (WGS) entry which is preliminary data.</text>
</comment>
<dbReference type="GO" id="GO:0035556">
    <property type="term" value="P:intracellular signal transduction"/>
    <property type="evidence" value="ECO:0007669"/>
    <property type="project" value="InterPro"/>
</dbReference>
<evidence type="ECO:0000313" key="2">
    <source>
        <dbReference type="EMBL" id="CAJ0574542.1"/>
    </source>
</evidence>
<dbReference type="SUPFAM" id="SSF52833">
    <property type="entry name" value="Thioredoxin-like"/>
    <property type="match status" value="1"/>
</dbReference>
<protein>
    <recommendedName>
        <fullName evidence="1">DEP domain-containing protein</fullName>
    </recommendedName>
</protein>
<dbReference type="CDD" id="cd04371">
    <property type="entry name" value="DEP"/>
    <property type="match status" value="1"/>
</dbReference>
<keyword evidence="3" id="KW-1185">Reference proteome</keyword>
<dbReference type="SMART" id="SM00049">
    <property type="entry name" value="DEP"/>
    <property type="match status" value="1"/>
</dbReference>
<dbReference type="InterPro" id="IPR036249">
    <property type="entry name" value="Thioredoxin-like_sf"/>
</dbReference>
<dbReference type="PROSITE" id="PS51354">
    <property type="entry name" value="GLUTAREDOXIN_2"/>
    <property type="match status" value="1"/>
</dbReference>
<dbReference type="PANTHER" id="PTHR46361">
    <property type="entry name" value="ELECTRON CARRIER/ PROTEIN DISULFIDE OXIDOREDUCTASE"/>
    <property type="match status" value="1"/>
</dbReference>
<dbReference type="PANTHER" id="PTHR46361:SF5">
    <property type="entry name" value="DEP DOMAIN-CONTAINING PROTEIN"/>
    <property type="match status" value="1"/>
</dbReference>
<dbReference type="InterPro" id="IPR036390">
    <property type="entry name" value="WH_DNA-bd_sf"/>
</dbReference>
<gene>
    <name evidence="2" type="ORF">MSPICULIGERA_LOCUS12874</name>
</gene>
<dbReference type="PROSITE" id="PS50186">
    <property type="entry name" value="DEP"/>
    <property type="match status" value="1"/>
</dbReference>
<accession>A0AA36CSK4</accession>
<dbReference type="PRINTS" id="PR00160">
    <property type="entry name" value="GLUTAREDOXIN"/>
</dbReference>
<dbReference type="Gene3D" id="3.40.30.10">
    <property type="entry name" value="Glutaredoxin"/>
    <property type="match status" value="1"/>
</dbReference>
<dbReference type="Pfam" id="PF00462">
    <property type="entry name" value="Glutaredoxin"/>
    <property type="match status" value="1"/>
</dbReference>
<dbReference type="Gene3D" id="1.10.10.10">
    <property type="entry name" value="Winged helix-like DNA-binding domain superfamily/Winged helix DNA-binding domain"/>
    <property type="match status" value="1"/>
</dbReference>
<evidence type="ECO:0000313" key="3">
    <source>
        <dbReference type="Proteomes" id="UP001177023"/>
    </source>
</evidence>
<name>A0AA36CSK4_9BILA</name>
<dbReference type="InterPro" id="IPR000591">
    <property type="entry name" value="DEP_dom"/>
</dbReference>
<dbReference type="Pfam" id="PF00610">
    <property type="entry name" value="DEP"/>
    <property type="match status" value="1"/>
</dbReference>
<dbReference type="EMBL" id="CATQJA010002631">
    <property type="protein sequence ID" value="CAJ0574542.1"/>
    <property type="molecule type" value="Genomic_DNA"/>
</dbReference>
<evidence type="ECO:0000259" key="1">
    <source>
        <dbReference type="PROSITE" id="PS50186"/>
    </source>
</evidence>
<proteinExistence type="predicted"/>
<dbReference type="InterPro" id="IPR006869">
    <property type="entry name" value="DUF547"/>
</dbReference>
<dbReference type="InterPro" id="IPR014025">
    <property type="entry name" value="Glutaredoxin_subgr"/>
</dbReference>
<organism evidence="2 3">
    <name type="scientific">Mesorhabditis spiculigera</name>
    <dbReference type="NCBI Taxonomy" id="96644"/>
    <lineage>
        <taxon>Eukaryota</taxon>
        <taxon>Metazoa</taxon>
        <taxon>Ecdysozoa</taxon>
        <taxon>Nematoda</taxon>
        <taxon>Chromadorea</taxon>
        <taxon>Rhabditida</taxon>
        <taxon>Rhabditina</taxon>
        <taxon>Rhabditomorpha</taxon>
        <taxon>Rhabditoidea</taxon>
        <taxon>Rhabditidae</taxon>
        <taxon>Mesorhabditinae</taxon>
        <taxon>Mesorhabditis</taxon>
    </lineage>
</organism>
<dbReference type="SUPFAM" id="SSF46785">
    <property type="entry name" value="Winged helix' DNA-binding domain"/>
    <property type="match status" value="1"/>
</dbReference>
<dbReference type="AlphaFoldDB" id="A0AA36CSK4"/>
<feature type="domain" description="DEP" evidence="1">
    <location>
        <begin position="142"/>
        <end position="216"/>
    </location>
</feature>
<sequence>MSDEPEYRGQVIIYTIVGCGQCMRAKRILSQRRVPYTDISLDSFPQCHTEMTERAGGDPTVPQIFFNGIHIGGAEELEELVHDQRNWESLLEIVRTEESSNGPALPSPDQAVDILDENANGSPNDVFLWIPDEYTKIVADMKKANIIKDNRVGIIKQYKNSFKGQDFIDWIMRERSIKKSEALEIGQELIDRHFGQQTSKERGETFSPDRYYQLVEDDENKPLNAGYIGVDAHTDAAIGVEDYNNNLASIIQAIYDDILSEDKSTVYYHKLVDNEHFNKFLSYIRDLSRVDLTTSTPDQRLALLINVYNMMTIHITQRFGPPVGVWQRRKMFNSTYYIIGGHNYSLNSILNGVLRGNRKGASYLWKPFGKQDQRLPLIIEGGEPLSFFGLNNGSRHSPPLRAYSTANIREELLVQARLCLESDDYLRLEGKKNVIYLSKIFKWNAEDFGNTPEKIMEWIAEALQGCESEKAKTVIKRFYTGEYTVDYIHYDWTFNGTERNNNSRPKPRIERPELLKGLEASAQNSPTTTGILDPMSPQYDFECSYKM</sequence>